<gene>
    <name evidence="1" type="ORF">FD41_GL001105</name>
</gene>
<proteinExistence type="predicted"/>
<evidence type="ECO:0000313" key="1">
    <source>
        <dbReference type="EMBL" id="KRM11930.1"/>
    </source>
</evidence>
<organism evidence="1 2">
    <name type="scientific">Lentilactobacillus farraginis DSM 18382 = JCM 14108</name>
    <dbReference type="NCBI Taxonomy" id="1423743"/>
    <lineage>
        <taxon>Bacteria</taxon>
        <taxon>Bacillati</taxon>
        <taxon>Bacillota</taxon>
        <taxon>Bacilli</taxon>
        <taxon>Lactobacillales</taxon>
        <taxon>Lactobacillaceae</taxon>
        <taxon>Lentilactobacillus</taxon>
    </lineage>
</organism>
<evidence type="ECO:0000313" key="2">
    <source>
        <dbReference type="Proteomes" id="UP000051966"/>
    </source>
</evidence>
<dbReference type="OrthoDB" id="47969at2"/>
<dbReference type="RefSeq" id="WP_082618008.1">
    <property type="nucleotide sequence ID" value="NZ_AZFY01000017.1"/>
</dbReference>
<dbReference type="InterPro" id="IPR053738">
    <property type="entry name" value="Lambda_capsid_assembly"/>
</dbReference>
<reference evidence="1 2" key="1">
    <citation type="journal article" date="2015" name="Genome Announc.">
        <title>Expanding the biotechnology potential of lactobacilli through comparative genomics of 213 strains and associated genera.</title>
        <authorList>
            <person name="Sun Z."/>
            <person name="Harris H.M."/>
            <person name="McCann A."/>
            <person name="Guo C."/>
            <person name="Argimon S."/>
            <person name="Zhang W."/>
            <person name="Yang X."/>
            <person name="Jeffery I.B."/>
            <person name="Cooney J.C."/>
            <person name="Kagawa T.F."/>
            <person name="Liu W."/>
            <person name="Song Y."/>
            <person name="Salvetti E."/>
            <person name="Wrobel A."/>
            <person name="Rasinkangas P."/>
            <person name="Parkhill J."/>
            <person name="Rea M.C."/>
            <person name="O'Sullivan O."/>
            <person name="Ritari J."/>
            <person name="Douillard F.P."/>
            <person name="Paul Ross R."/>
            <person name="Yang R."/>
            <person name="Briner A.E."/>
            <person name="Felis G.E."/>
            <person name="de Vos W.M."/>
            <person name="Barrangou R."/>
            <person name="Klaenhammer T.R."/>
            <person name="Caufield P.W."/>
            <person name="Cui Y."/>
            <person name="Zhang H."/>
            <person name="O'Toole P.W."/>
        </authorList>
    </citation>
    <scope>NUCLEOTIDE SEQUENCE [LARGE SCALE GENOMIC DNA]</scope>
    <source>
        <strain evidence="1 2">DSM 18382</strain>
    </source>
</reference>
<sequence length="347" mass="38126">MPTPFDLLQANYLQGYWNSNPQYTAPYLMEALFTPTKQKADNVKLLNGQDIYPAPLDYTKEDSPALPVERGSLSTGTLPTYKFKNSLNLNENDFKDLNNALASNDRNLVLTITKKLYDDQANLLIRARFTREYYAIQALLNGKLTIGNLVADYGYESFQSVTASKPWTDAASNPYDDIRSVKDTASQKSGTSLNRALMNSTTMFTLMHNEALHNTIFAGSVSPQGNILTEPMVLQWFSAVLGLSVVVYDKGWNDNGTFSKFIPDGKVILLPGSANTPIGQMNFVETPEEDLSGTAGMGNVALFDTGVSLLTKASDDPVTVKTIVDEKFVPTITVAKQVFILDVLASK</sequence>
<evidence type="ECO:0008006" key="3">
    <source>
        <dbReference type="Google" id="ProtNLM"/>
    </source>
</evidence>
<comment type="caution">
    <text evidence="1">The sequence shown here is derived from an EMBL/GenBank/DDBJ whole genome shotgun (WGS) entry which is preliminary data.</text>
</comment>
<name>A0A0R1W2M5_9LACO</name>
<accession>A0A0R1W2M5</accession>
<dbReference type="EMBL" id="AZFY01000017">
    <property type="protein sequence ID" value="KRM11930.1"/>
    <property type="molecule type" value="Genomic_DNA"/>
</dbReference>
<dbReference type="Proteomes" id="UP000051966">
    <property type="component" value="Unassembled WGS sequence"/>
</dbReference>
<protein>
    <recommendedName>
        <fullName evidence="3">Phage capsid protein</fullName>
    </recommendedName>
</protein>
<dbReference type="Gene3D" id="3.90.1690.10">
    <property type="entry name" value="phage-related protein like domain"/>
    <property type="match status" value="1"/>
</dbReference>
<dbReference type="PATRIC" id="fig|1423743.5.peg.1141"/>
<keyword evidence="2" id="KW-1185">Reference proteome</keyword>
<dbReference type="AlphaFoldDB" id="A0A0R1W2M5"/>
<dbReference type="InterPro" id="IPR005564">
    <property type="entry name" value="Major_capsid_GpE"/>
</dbReference>
<dbReference type="Pfam" id="PF03864">
    <property type="entry name" value="Phage_cap_E"/>
    <property type="match status" value="1"/>
</dbReference>